<dbReference type="CDD" id="cd18820">
    <property type="entry name" value="GH43_LbAraf43-like"/>
    <property type="match status" value="1"/>
</dbReference>
<dbReference type="PROSITE" id="PS51257">
    <property type="entry name" value="PROKAR_LIPOPROTEIN"/>
    <property type="match status" value="1"/>
</dbReference>
<evidence type="ECO:0000313" key="6">
    <source>
        <dbReference type="EMBL" id="MDR6941005.1"/>
    </source>
</evidence>
<dbReference type="PANTHER" id="PTHR43817:SF1">
    <property type="entry name" value="HYDROLASE, FAMILY 43, PUTATIVE (AFU_ORTHOLOGUE AFUA_3G01660)-RELATED"/>
    <property type="match status" value="1"/>
</dbReference>
<dbReference type="Pfam" id="PF04616">
    <property type="entry name" value="Glyco_hydro_43"/>
    <property type="match status" value="1"/>
</dbReference>
<dbReference type="PANTHER" id="PTHR43817">
    <property type="entry name" value="GLYCOSYL HYDROLASE"/>
    <property type="match status" value="1"/>
</dbReference>
<keyword evidence="3 5" id="KW-0378">Hydrolase</keyword>
<dbReference type="InterPro" id="IPR016828">
    <property type="entry name" value="Alpha-L-arabinofuranosidase"/>
</dbReference>
<dbReference type="Proteomes" id="UP001247620">
    <property type="component" value="Unassembled WGS sequence"/>
</dbReference>
<protein>
    <submittedName>
        <fullName evidence="6">GH43 family beta-xylosidase</fullName>
    </submittedName>
</protein>
<dbReference type="Gene3D" id="2.115.10.20">
    <property type="entry name" value="Glycosyl hydrolase domain, family 43"/>
    <property type="match status" value="1"/>
</dbReference>
<dbReference type="EMBL" id="JAVDUU010000001">
    <property type="protein sequence ID" value="MDR6941005.1"/>
    <property type="molecule type" value="Genomic_DNA"/>
</dbReference>
<organism evidence="6 7">
    <name type="scientific">Mucilaginibacter pocheonensis</name>
    <dbReference type="NCBI Taxonomy" id="398050"/>
    <lineage>
        <taxon>Bacteria</taxon>
        <taxon>Pseudomonadati</taxon>
        <taxon>Bacteroidota</taxon>
        <taxon>Sphingobacteriia</taxon>
        <taxon>Sphingobacteriales</taxon>
        <taxon>Sphingobacteriaceae</taxon>
        <taxon>Mucilaginibacter</taxon>
    </lineage>
</organism>
<sequence>MKRDYRTLIIQAIKHNYWVRLLLLLAPVIIILSCTKKSAQNVVQPPDPPKKETTFKNPLLGSGADPWVIKSGNSFYYMSTGVSKISITKTPAISELAKANPTVVWTPPASGPNSKNIWAPELHYLQGKWYMYYTAGASSDLATQRCFVLENSAAEPLDGSWTDKGKLSDPDGDFFAIDGTVLEYKDKLYFIWSGQISGSDITQRIYIAEMLNPWTLKTHKVQLSLPQYDWEKNGSAVNEGPEILKNAAGRVFLVYSGSSCHTDNYGLGMLSLKENGDPLNPADWTKSAVPVFSKSIENNVFGPGHNGFFKSKDGKEDWIIYHANAQSGLGCGGARSPRIQKFTWNTDGTPNFGVPVSTTQSLTKPSGE</sequence>
<dbReference type="InterPro" id="IPR006710">
    <property type="entry name" value="Glyco_hydro_43"/>
</dbReference>
<evidence type="ECO:0000256" key="5">
    <source>
        <dbReference type="RuleBase" id="RU361187"/>
    </source>
</evidence>
<dbReference type="SUPFAM" id="SSF75005">
    <property type="entry name" value="Arabinanase/levansucrase/invertase"/>
    <property type="match status" value="1"/>
</dbReference>
<keyword evidence="7" id="KW-1185">Reference proteome</keyword>
<name>A0ABU1T6I0_9SPHI</name>
<dbReference type="RefSeq" id="WP_310092281.1">
    <property type="nucleotide sequence ID" value="NZ_JAVDUU010000001.1"/>
</dbReference>
<evidence type="ECO:0000256" key="4">
    <source>
        <dbReference type="ARBA" id="ARBA00023295"/>
    </source>
</evidence>
<evidence type="ECO:0000256" key="2">
    <source>
        <dbReference type="ARBA" id="ARBA00022729"/>
    </source>
</evidence>
<proteinExistence type="inferred from homology"/>
<comment type="similarity">
    <text evidence="1 5">Belongs to the glycosyl hydrolase 43 family.</text>
</comment>
<comment type="caution">
    <text evidence="6">The sequence shown here is derived from an EMBL/GenBank/DDBJ whole genome shotgun (WGS) entry which is preliminary data.</text>
</comment>
<keyword evidence="2" id="KW-0732">Signal</keyword>
<keyword evidence="4 5" id="KW-0326">Glycosidase</keyword>
<evidence type="ECO:0000256" key="1">
    <source>
        <dbReference type="ARBA" id="ARBA00009865"/>
    </source>
</evidence>
<evidence type="ECO:0000256" key="3">
    <source>
        <dbReference type="ARBA" id="ARBA00022801"/>
    </source>
</evidence>
<dbReference type="InterPro" id="IPR023296">
    <property type="entry name" value="Glyco_hydro_beta-prop_sf"/>
</dbReference>
<accession>A0ABU1T6I0</accession>
<gene>
    <name evidence="6" type="ORF">J2W55_000833</name>
</gene>
<reference evidence="6 7" key="1">
    <citation type="submission" date="2023-07" db="EMBL/GenBank/DDBJ databases">
        <title>Sorghum-associated microbial communities from plants grown in Nebraska, USA.</title>
        <authorList>
            <person name="Schachtman D."/>
        </authorList>
    </citation>
    <scope>NUCLEOTIDE SEQUENCE [LARGE SCALE GENOMIC DNA]</scope>
    <source>
        <strain evidence="6 7">3262</strain>
    </source>
</reference>
<evidence type="ECO:0000313" key="7">
    <source>
        <dbReference type="Proteomes" id="UP001247620"/>
    </source>
</evidence>
<dbReference type="PIRSF" id="PIRSF025414">
    <property type="entry name" value="Alpha-L-arabinofuranosidase"/>
    <property type="match status" value="1"/>
</dbReference>